<dbReference type="InterPro" id="IPR052343">
    <property type="entry name" value="Retrotransposon-Effector_Assoc"/>
</dbReference>
<reference evidence="1" key="1">
    <citation type="submission" date="2025-08" db="UniProtKB">
        <authorList>
            <consortium name="RefSeq"/>
        </authorList>
    </citation>
    <scope>IDENTIFICATION</scope>
</reference>
<dbReference type="AlphaFoldDB" id="A0A1S3ZN79"/>
<dbReference type="PANTHER" id="PTHR46890">
    <property type="entry name" value="NON-LTR RETROLELEMENT REVERSE TRANSCRIPTASE-LIKE PROTEIN-RELATED"/>
    <property type="match status" value="1"/>
</dbReference>
<dbReference type="STRING" id="4097.A0A1S3ZN79"/>
<dbReference type="PaxDb" id="4097-A0A1S3ZN79"/>
<evidence type="ECO:0000313" key="1">
    <source>
        <dbReference type="RefSeq" id="XP_016465718.1"/>
    </source>
</evidence>
<name>A0A1S3ZN79_TOBAC</name>
<organism evidence="1">
    <name type="scientific">Nicotiana tabacum</name>
    <name type="common">Common tobacco</name>
    <dbReference type="NCBI Taxonomy" id="4097"/>
    <lineage>
        <taxon>Eukaryota</taxon>
        <taxon>Viridiplantae</taxon>
        <taxon>Streptophyta</taxon>
        <taxon>Embryophyta</taxon>
        <taxon>Tracheophyta</taxon>
        <taxon>Spermatophyta</taxon>
        <taxon>Magnoliopsida</taxon>
        <taxon>eudicotyledons</taxon>
        <taxon>Gunneridae</taxon>
        <taxon>Pentapetalae</taxon>
        <taxon>asterids</taxon>
        <taxon>lamiids</taxon>
        <taxon>Solanales</taxon>
        <taxon>Solanaceae</taxon>
        <taxon>Nicotianoideae</taxon>
        <taxon>Nicotianeae</taxon>
        <taxon>Nicotiana</taxon>
    </lineage>
</organism>
<sequence length="186" mass="21539">MVKGVWLQRQTNNRMKNVWLKLKALRPLLKQLNSKHFKGIAQKINKARDTASRPQQLIPCIISEAQAGFIPGRKIADNIILAHELVKAYTRKHISSRCVIKFVLQKVYDSVEWIYLEQVMVELVIPGRYMEWIMECIRIVNYTVLINGEPSEPFDAAIGLRLCYLNGVLEMDMGWSKRGYYIQVSS</sequence>
<evidence type="ECO:0008006" key="2">
    <source>
        <dbReference type="Google" id="ProtNLM"/>
    </source>
</evidence>
<gene>
    <name evidence="1" type="primary">LOC107788556</name>
</gene>
<dbReference type="RefSeq" id="XP_016465718.1">
    <property type="nucleotide sequence ID" value="XM_016610232.1"/>
</dbReference>
<dbReference type="KEGG" id="nta:107788556"/>
<protein>
    <recommendedName>
        <fullName evidence="2">Reverse transcriptase domain-containing protein</fullName>
    </recommendedName>
</protein>
<accession>A0A1S3ZN79</accession>
<proteinExistence type="predicted"/>
<dbReference type="OrthoDB" id="1733541at2759"/>
<dbReference type="PANTHER" id="PTHR46890:SF18">
    <property type="entry name" value="RNA-DIRECTED DNA POLYMERASE (REVERSE TRANSCRIPTASE)"/>
    <property type="match status" value="1"/>
</dbReference>